<feature type="transmembrane region" description="Helical" evidence="2">
    <location>
        <begin position="114"/>
        <end position="136"/>
    </location>
</feature>
<dbReference type="EMBL" id="AP027729">
    <property type="protein sequence ID" value="BDZ41249.1"/>
    <property type="molecule type" value="Genomic_DNA"/>
</dbReference>
<dbReference type="Proteomes" id="UP001321475">
    <property type="component" value="Chromosome"/>
</dbReference>
<name>A0ABM8G004_9CELL</name>
<organism evidence="3 4">
    <name type="scientific">Paraoerskovia sediminicola</name>
    <dbReference type="NCBI Taxonomy" id="1138587"/>
    <lineage>
        <taxon>Bacteria</taxon>
        <taxon>Bacillati</taxon>
        <taxon>Actinomycetota</taxon>
        <taxon>Actinomycetes</taxon>
        <taxon>Micrococcales</taxon>
        <taxon>Cellulomonadaceae</taxon>
        <taxon>Paraoerskovia</taxon>
    </lineage>
</organism>
<evidence type="ECO:0000256" key="2">
    <source>
        <dbReference type="SAM" id="Phobius"/>
    </source>
</evidence>
<evidence type="ECO:0008006" key="5">
    <source>
        <dbReference type="Google" id="ProtNLM"/>
    </source>
</evidence>
<feature type="transmembrane region" description="Helical" evidence="2">
    <location>
        <begin position="148"/>
        <end position="168"/>
    </location>
</feature>
<feature type="transmembrane region" description="Helical" evidence="2">
    <location>
        <begin position="30"/>
        <end position="55"/>
    </location>
</feature>
<accession>A0ABM8G004</accession>
<keyword evidence="2" id="KW-0812">Transmembrane</keyword>
<keyword evidence="2" id="KW-1133">Transmembrane helix</keyword>
<keyword evidence="2" id="KW-0472">Membrane</keyword>
<feature type="transmembrane region" description="Helical" evidence="2">
    <location>
        <begin position="208"/>
        <end position="228"/>
    </location>
</feature>
<sequence>MTDAPTEPTRAGPAAGAGPDGTSSASPIRWWMPVAVGLAWVVVSLAPGLWVLAGWGDPPNALSLVSSLVFFVGGLLVMSVVWIMELARRGDTSKQASSGRFLPKATRRSSMRMLSIPVHVAWIVVVALLGTALPAVAIDAGDDDAFGIWIVAPIICVFVLGVLVGSLVKKVAYAARHHRAVSASSDGRVVRTTSRAWRWFSFRWRLDLWACGIGALVVGVGAFLAWLVRATPAEDFGTADEIRFATTLGTSLLVGGALLLGFGLWACTQFWRSGEDIGAGESVS</sequence>
<keyword evidence="4" id="KW-1185">Reference proteome</keyword>
<evidence type="ECO:0000256" key="1">
    <source>
        <dbReference type="SAM" id="MobiDB-lite"/>
    </source>
</evidence>
<feature type="transmembrane region" description="Helical" evidence="2">
    <location>
        <begin position="61"/>
        <end position="84"/>
    </location>
</feature>
<evidence type="ECO:0000313" key="4">
    <source>
        <dbReference type="Proteomes" id="UP001321475"/>
    </source>
</evidence>
<dbReference type="RefSeq" id="WP_286218451.1">
    <property type="nucleotide sequence ID" value="NZ_AP027729.1"/>
</dbReference>
<reference evidence="4" key="1">
    <citation type="journal article" date="2019" name="Int. J. Syst. Evol. Microbiol.">
        <title>The Global Catalogue of Microorganisms (GCM) 10K type strain sequencing project: providing services to taxonomists for standard genome sequencing and annotation.</title>
        <authorList>
            <consortium name="The Broad Institute Genomics Platform"/>
            <consortium name="The Broad Institute Genome Sequencing Center for Infectious Disease"/>
            <person name="Wu L."/>
            <person name="Ma J."/>
        </authorList>
    </citation>
    <scope>NUCLEOTIDE SEQUENCE [LARGE SCALE GENOMIC DNA]</scope>
    <source>
        <strain evidence="4">NBRC 108565</strain>
    </source>
</reference>
<feature type="region of interest" description="Disordered" evidence="1">
    <location>
        <begin position="1"/>
        <end position="23"/>
    </location>
</feature>
<evidence type="ECO:0000313" key="3">
    <source>
        <dbReference type="EMBL" id="BDZ41249.1"/>
    </source>
</evidence>
<protein>
    <recommendedName>
        <fullName evidence="5">DUF2975 domain-containing protein</fullName>
    </recommendedName>
</protein>
<proteinExistence type="predicted"/>
<feature type="transmembrane region" description="Helical" evidence="2">
    <location>
        <begin position="248"/>
        <end position="267"/>
    </location>
</feature>
<gene>
    <name evidence="3" type="ORF">GCM10025865_05480</name>
</gene>